<reference evidence="2" key="1">
    <citation type="journal article" date="2013" name="Nat. Genet.">
        <title>The duck genome and transcriptome provide insight into an avian influenza virus reservoir species.</title>
        <authorList>
            <person name="Huang Y."/>
            <person name="Li Y."/>
            <person name="Burt D.W."/>
            <person name="Chen H."/>
            <person name="Zhang Y."/>
            <person name="Qian W."/>
            <person name="Kim H."/>
            <person name="Gan S."/>
            <person name="Zhao Y."/>
            <person name="Li J."/>
            <person name="Yi K."/>
            <person name="Feng H."/>
            <person name="Zhu P."/>
            <person name="Li B."/>
            <person name="Liu Q."/>
            <person name="Fairley S."/>
            <person name="Magor K.E."/>
            <person name="Du Z."/>
            <person name="Hu X."/>
            <person name="Goodman L."/>
            <person name="Tafer H."/>
            <person name="Vignal A."/>
            <person name="Lee T."/>
            <person name="Kim K.W."/>
            <person name="Sheng Z."/>
            <person name="An Y."/>
            <person name="Searle S."/>
            <person name="Herrero J."/>
            <person name="Groenen M.A."/>
            <person name="Crooijmans R.P."/>
            <person name="Faraut T."/>
            <person name="Cai Q."/>
            <person name="Webster R.G."/>
            <person name="Aldridge J.R."/>
            <person name="Warren W.C."/>
            <person name="Bartschat S."/>
            <person name="Kehr S."/>
            <person name="Marz M."/>
            <person name="Stadler P.F."/>
            <person name="Smith J."/>
            <person name="Kraus R.H."/>
            <person name="Zhao Y."/>
            <person name="Ren L."/>
            <person name="Fei J."/>
            <person name="Morisson M."/>
            <person name="Kaiser P."/>
            <person name="Griffin D.K."/>
            <person name="Rao M."/>
            <person name="Pitel F."/>
            <person name="Wang J."/>
            <person name="Li N."/>
        </authorList>
    </citation>
    <scope>NUCLEOTIDE SEQUENCE [LARGE SCALE GENOMIC DNA]</scope>
</reference>
<gene>
    <name evidence="1" type="ORF">Anapl_06465</name>
</gene>
<keyword evidence="2" id="KW-1185">Reference proteome</keyword>
<evidence type="ECO:0000313" key="1">
    <source>
        <dbReference type="EMBL" id="EOA95039.1"/>
    </source>
</evidence>
<organism evidence="1 2">
    <name type="scientific">Anas platyrhynchos</name>
    <name type="common">Mallard</name>
    <name type="synonym">Anas boschas</name>
    <dbReference type="NCBI Taxonomy" id="8839"/>
    <lineage>
        <taxon>Eukaryota</taxon>
        <taxon>Metazoa</taxon>
        <taxon>Chordata</taxon>
        <taxon>Craniata</taxon>
        <taxon>Vertebrata</taxon>
        <taxon>Euteleostomi</taxon>
        <taxon>Archelosauria</taxon>
        <taxon>Archosauria</taxon>
        <taxon>Dinosauria</taxon>
        <taxon>Saurischia</taxon>
        <taxon>Theropoda</taxon>
        <taxon>Coelurosauria</taxon>
        <taxon>Aves</taxon>
        <taxon>Neognathae</taxon>
        <taxon>Galloanserae</taxon>
        <taxon>Anseriformes</taxon>
        <taxon>Anatidae</taxon>
        <taxon>Anatinae</taxon>
        <taxon>Anas</taxon>
    </lineage>
</organism>
<sequence>MIRSCSVYAGMASETGMRSASLRNFESNLSGQRMMIQLLWLTNHIRNDDTLVNKPHQDQQKQYLSASNGASLTPTLHCCRICGIQCSEACAMTEEICLPHGAHT</sequence>
<protein>
    <submittedName>
        <fullName evidence="1">Uncharacterized protein</fullName>
    </submittedName>
</protein>
<name>R0L0U1_ANAPL</name>
<evidence type="ECO:0000313" key="2">
    <source>
        <dbReference type="Proteomes" id="UP000296049"/>
    </source>
</evidence>
<proteinExistence type="predicted"/>
<dbReference type="AlphaFoldDB" id="R0L0U1"/>
<dbReference type="EMBL" id="KB744458">
    <property type="protein sequence ID" value="EOA95039.1"/>
    <property type="molecule type" value="Genomic_DNA"/>
</dbReference>
<accession>R0L0U1</accession>
<dbReference type="Proteomes" id="UP000296049">
    <property type="component" value="Unassembled WGS sequence"/>
</dbReference>